<accession>A0A8S3HJ53</accession>
<dbReference type="Proteomes" id="UP000676336">
    <property type="component" value="Unassembled WGS sequence"/>
</dbReference>
<evidence type="ECO:0000256" key="1">
    <source>
        <dbReference type="SAM" id="MobiDB-lite"/>
    </source>
</evidence>
<feature type="region of interest" description="Disordered" evidence="1">
    <location>
        <begin position="1"/>
        <end position="52"/>
    </location>
</feature>
<protein>
    <submittedName>
        <fullName evidence="2">Uncharacterized protein</fullName>
    </submittedName>
</protein>
<evidence type="ECO:0000313" key="3">
    <source>
        <dbReference type="Proteomes" id="UP000676336"/>
    </source>
</evidence>
<proteinExistence type="predicted"/>
<dbReference type="AlphaFoldDB" id="A0A8S3HJ53"/>
<gene>
    <name evidence="2" type="ORF">SMN809_LOCUS69034</name>
</gene>
<feature type="non-terminal residue" evidence="2">
    <location>
        <position position="52"/>
    </location>
</feature>
<sequence>MKSNEINRNRIKSNEIASNPTKSIEIDRNPTKSSNSWKSLKIIRNQKRSFET</sequence>
<reference evidence="2" key="1">
    <citation type="submission" date="2021-02" db="EMBL/GenBank/DDBJ databases">
        <authorList>
            <person name="Nowell W R."/>
        </authorList>
    </citation>
    <scope>NUCLEOTIDE SEQUENCE</scope>
</reference>
<evidence type="ECO:0000313" key="2">
    <source>
        <dbReference type="EMBL" id="CAF5181312.1"/>
    </source>
</evidence>
<dbReference type="EMBL" id="CAJOBI010318601">
    <property type="protein sequence ID" value="CAF5181312.1"/>
    <property type="molecule type" value="Genomic_DNA"/>
</dbReference>
<organism evidence="2 3">
    <name type="scientific">Rotaria magnacalcarata</name>
    <dbReference type="NCBI Taxonomy" id="392030"/>
    <lineage>
        <taxon>Eukaryota</taxon>
        <taxon>Metazoa</taxon>
        <taxon>Spiralia</taxon>
        <taxon>Gnathifera</taxon>
        <taxon>Rotifera</taxon>
        <taxon>Eurotatoria</taxon>
        <taxon>Bdelloidea</taxon>
        <taxon>Philodinida</taxon>
        <taxon>Philodinidae</taxon>
        <taxon>Rotaria</taxon>
    </lineage>
</organism>
<comment type="caution">
    <text evidence="2">The sequence shown here is derived from an EMBL/GenBank/DDBJ whole genome shotgun (WGS) entry which is preliminary data.</text>
</comment>
<name>A0A8S3HJ53_9BILA</name>